<protein>
    <submittedName>
        <fullName evidence="1">Type I-E CRISPR-associated protein Cse1/CasA</fullName>
    </submittedName>
</protein>
<dbReference type="InterPro" id="IPR013381">
    <property type="entry name" value="CRISPR-assoc_prot_Cse1"/>
</dbReference>
<evidence type="ECO:0000313" key="2">
    <source>
        <dbReference type="Proteomes" id="UP000218054"/>
    </source>
</evidence>
<proteinExistence type="predicted"/>
<dbReference type="EMBL" id="NSJB01000001">
    <property type="protein sequence ID" value="PAT38618.1"/>
    <property type="molecule type" value="Genomic_DNA"/>
</dbReference>
<evidence type="ECO:0000313" key="1">
    <source>
        <dbReference type="EMBL" id="PAT38618.1"/>
    </source>
</evidence>
<dbReference type="Proteomes" id="UP000218054">
    <property type="component" value="Unassembled WGS sequence"/>
</dbReference>
<sequence>MSKDFNLLDEPWLPVRLADGRIEMLGLLEVFSRSAEITALAETAPPSLVAQYRLLLAILHRALKHAYPQGWKDKDRAHWWRDGFPIEVVNAYLEHWRERFWLFHPEHPFMQVAALASCTETQTLYPPNTISLEQFYGSEIFNQDVYKCDSWHPGYVIKSMLGYFQFVPGGFFPGKKLKESEKSGALANTAAIIPAGGNLAQTLLLSLHKWTSYEDLPAWERAAPTLPELRGAPVLATGPNDRYTRQSRAVLLRREADGRVRWLHFAAGLALEEDSNAPDPMVSFHTDTEGNLVQISFMEGRAFWRDLPVLVPNPQKKNSQPAAVLNHAMALHAELEFDQVYQPLLVAGLASNKAKLLRWRLERINLPISLMKNADRALYLCDLVEKSEKLFGELHVLAVDMLMCVIERSDRKNLRESKNNEKKAYKRMLSALDAMPFAASYFAYVEHALPHALELLTKGEFSEVTAYWDDVLRKAATISWEQVFIGLGCSIIALRVEARLYPGFHTLLNKHLKKPESNPVYKEAAA</sequence>
<dbReference type="Gene3D" id="1.10.132.100">
    <property type="match status" value="1"/>
</dbReference>
<name>A0A2A2ALL8_9BURK</name>
<dbReference type="AlphaFoldDB" id="A0A2A2ALL8"/>
<dbReference type="RefSeq" id="WP_095538899.1">
    <property type="nucleotide sequence ID" value="NZ_NSJB01000001.1"/>
</dbReference>
<dbReference type="Pfam" id="PF09481">
    <property type="entry name" value="CRISPR_Cse1"/>
    <property type="match status" value="1"/>
</dbReference>
<comment type="caution">
    <text evidence="1">The sequence shown here is derived from an EMBL/GenBank/DDBJ whole genome shotgun (WGS) entry which is preliminary data.</text>
</comment>
<keyword evidence="2" id="KW-1185">Reference proteome</keyword>
<dbReference type="NCBIfam" id="TIGR02547">
    <property type="entry name" value="casA_cse1"/>
    <property type="match status" value="1"/>
</dbReference>
<accession>A0A2A2ALL8</accession>
<gene>
    <name evidence="1" type="primary">casA</name>
    <name evidence="1" type="ORF">CK625_03945</name>
</gene>
<dbReference type="CDD" id="cd09729">
    <property type="entry name" value="Cse1_I-E"/>
    <property type="match status" value="1"/>
</dbReference>
<organism evidence="1 2">
    <name type="scientific">Vandammella animalimorsus</name>
    <dbReference type="NCBI Taxonomy" id="2029117"/>
    <lineage>
        <taxon>Bacteria</taxon>
        <taxon>Pseudomonadati</taxon>
        <taxon>Pseudomonadota</taxon>
        <taxon>Betaproteobacteria</taxon>
        <taxon>Burkholderiales</taxon>
        <taxon>Comamonadaceae</taxon>
        <taxon>Vandammella</taxon>
    </lineage>
</organism>
<reference evidence="1 2" key="1">
    <citation type="submission" date="2017-08" db="EMBL/GenBank/DDBJ databases">
        <title>WGS of Clinical strains of the CDC Group NO-1 linked to zoonotic infections in humans.</title>
        <authorList>
            <person name="Bernier A.-M."/>
            <person name="Bernard K."/>
        </authorList>
    </citation>
    <scope>NUCLEOTIDE SEQUENCE [LARGE SCALE GENOMIC DNA]</scope>
    <source>
        <strain evidence="1 2">NML00-0135</strain>
    </source>
</reference>